<evidence type="ECO:0000313" key="3">
    <source>
        <dbReference type="EMBL" id="MBH8567232.1"/>
    </source>
</evidence>
<feature type="region of interest" description="Disordered" evidence="1">
    <location>
        <begin position="744"/>
        <end position="767"/>
    </location>
</feature>
<dbReference type="EMBL" id="JAECZC010000114">
    <property type="protein sequence ID" value="MBH8567232.1"/>
    <property type="molecule type" value="Genomic_DNA"/>
</dbReference>
<evidence type="ECO:0000256" key="1">
    <source>
        <dbReference type="SAM" id="MobiDB-lite"/>
    </source>
</evidence>
<feature type="region of interest" description="Disordered" evidence="1">
    <location>
        <begin position="813"/>
        <end position="832"/>
    </location>
</feature>
<feature type="domain" description="Filamentous haemagglutinin FhaB/tRNA nuclease CdiA-like TPS" evidence="2">
    <location>
        <begin position="29"/>
        <end position="142"/>
    </location>
</feature>
<dbReference type="RefSeq" id="WP_198128951.1">
    <property type="nucleotide sequence ID" value="NZ_JAECZC010000114.1"/>
</dbReference>
<evidence type="ECO:0000313" key="4">
    <source>
        <dbReference type="Proteomes" id="UP000632766"/>
    </source>
</evidence>
<protein>
    <submittedName>
        <fullName evidence="3">Filamentous hemagglutinin N-terminal domain-containing protein</fullName>
    </submittedName>
</protein>
<name>A0A8J7HY96_9NOST</name>
<accession>A0A8J7HY96</accession>
<feature type="compositionally biased region" description="Low complexity" evidence="1">
    <location>
        <begin position="813"/>
        <end position="827"/>
    </location>
</feature>
<dbReference type="SUPFAM" id="SSF51126">
    <property type="entry name" value="Pectin lyase-like"/>
    <property type="match status" value="5"/>
</dbReference>
<dbReference type="Gene3D" id="2.160.20.10">
    <property type="entry name" value="Single-stranded right-handed beta-helix, Pectin lyase-like"/>
    <property type="match status" value="4"/>
</dbReference>
<feature type="region of interest" description="Disordered" evidence="1">
    <location>
        <begin position="780"/>
        <end position="802"/>
    </location>
</feature>
<sequence>MYSIWPPVLRITVVCATTLYANKAISQITPDSTLTEKTQINTVNNITNITGGTKAGSNLFHSFTDFSVLKDSTAYFNNAADVQNIISRVTGSSISKIDGLIKANGTANLFLLNPNGIIFSENAQLSIGGSFVASTASSLKFPDGSEFSITNPQSQQLLTINLTPGLQYGVSQPKATITNAGNLVTQQDLTLVADKLDLQGQLVAGRDLTIQGQTTVQVRDHVQSPFKAQAGRNLTIQGDRGIDIVALNSPVPASFVSGGNLRLISDGVISGDGRFSSGGSFSLESLSGELANLVSLHGPIISSNSDVDVAANYTGASLLVEAKGNIRWLGDINITQPNNSNLPSDADTTKLSTTPALIMRSGQSTLAYGNINSDSAFLSSSSLVPTGITLGGNVTVQPFNDIGGTVDLLAASGNVNTQRISTNGETQSPYYSIEVSPGIFYTFFGQINNANGGAIKITAQNGGISTGDLYSHSYSSSGNTGNGGDIILEAGKGSINTGNLFSFSRADFGSFLSSYHSDSGNAGNGGAITLSAVGGDINSGDFDSSSSAYFSSGDGMARDGGAITLSAFGGSININNLKSLSYAVGSTNTTGNGGAITLSTVGGDINSADFDSSSFAYFSSSYSKAGNGGAITLSTTDGDINTNNFRSFSYASSFTNSTAGNGGAITLSAVGGDINTLFVNSYSISTGFNSSTGGNGGAITLSAARGGINTSSLNSSSYSFSSTSSTGGNGGAITLSTTDGDINTSDFNSSSTSSGSTSTGGNGGAITLSTTDGDINTFSVKSSSTSTGSTSSTAGNGGEITLFTTDGDINTSDFNSSSTSSGSTSTAGNGGAITLSTTDGNINTSDFNSSSYSSGSTSTAKIGGKINLFAFQDININRVNSFSVSSGSTSTAGNGGEISIESLNGNITANDLLSTSYSSTQSAGNGGSVSLNAVNIIKIRSINSTGRLGSGNITLKSNAPFVMDNSIIFSDTFGSGKAGDISITAPSISLTNSAQISANTHSSGQGGDIRLVAADSIELSGTSELIPGGIFSDFVFDNASGIPPGTYLGGFIPTGTIGEPPEGTLFPSGVFAQTTVGSTGSAGNLTFETDRLIIKDGAAIATTTFGQSGNAGNIAIQANDSISVNNGSILSGVAGGARGNSGNIQLKTSSLSLSNRGIVQTQTLGAGKAGDIQIIADAVSLLGAGSGILSGSGGSNEFLGTTGDNIGSGGDISITTNSLSIADAAVLDAQTQTNSRGGNIIVNANTLNALNGGQLRTSTSAGGQAGDMRLNVSEIVLSGSQTGLFAQTNSSANAGKIVFQPFDSKQTLTINLLDGAQISASTASLGQGGSLTFAAPESITLKGNGTLTATAEADASGQAGDVLLTTKKLNIADGIRISAATNSTNPTAHGGNLHIRTTQLNLTESSSLEAGTTGAAPGGNLTIQPDENSQTLTVNFQGASTASASTSGSGKGGTLKISAPDSIILSGNGSLVSAETTGSGAGGNLILETGKITVQDEAQVTVNSTESGTAGSLIMSANSILLDNKAKISADTTGGGGDIFINTPSLVLRRGSSITTNAQGDNIPGGNITINNQGGFIIAVPQENSDISANSRDFRGGQIKISTQGIFGTQFRNTQTPDSDITATGVSSQLNGTVLINTPDVDPSRGLTPLPENFVDPSSLITQNACQKSAGSRFVITGRSGLPLDPSQVLTSEEALVDWIELTSPVTTQLQRTDKLDTSSTSNTHTRMEPIVEAQRWVINNRGEVILIAPSQASTPNWQQSPASCSTF</sequence>
<dbReference type="InterPro" id="IPR008638">
    <property type="entry name" value="FhaB/CdiA-like_TPS"/>
</dbReference>
<keyword evidence="4" id="KW-1185">Reference proteome</keyword>
<gene>
    <name evidence="3" type="ORF">I8748_34650</name>
</gene>
<dbReference type="Pfam" id="PF05860">
    <property type="entry name" value="TPS"/>
    <property type="match status" value="1"/>
</dbReference>
<feature type="compositionally biased region" description="Low complexity" evidence="1">
    <location>
        <begin position="782"/>
        <end position="794"/>
    </location>
</feature>
<dbReference type="Proteomes" id="UP000632766">
    <property type="component" value="Unassembled WGS sequence"/>
</dbReference>
<proteinExistence type="predicted"/>
<feature type="compositionally biased region" description="Low complexity" evidence="1">
    <location>
        <begin position="748"/>
        <end position="757"/>
    </location>
</feature>
<organism evidence="3 4">
    <name type="scientific">Amazonocrinis nigriterrae CENA67</name>
    <dbReference type="NCBI Taxonomy" id="2794033"/>
    <lineage>
        <taxon>Bacteria</taxon>
        <taxon>Bacillati</taxon>
        <taxon>Cyanobacteriota</taxon>
        <taxon>Cyanophyceae</taxon>
        <taxon>Nostocales</taxon>
        <taxon>Nostocaceae</taxon>
        <taxon>Amazonocrinis</taxon>
        <taxon>Amazonocrinis nigriterrae</taxon>
    </lineage>
</organism>
<dbReference type="SMART" id="SM00912">
    <property type="entry name" value="Haemagg_act"/>
    <property type="match status" value="1"/>
</dbReference>
<comment type="caution">
    <text evidence="3">The sequence shown here is derived from an EMBL/GenBank/DDBJ whole genome shotgun (WGS) entry which is preliminary data.</text>
</comment>
<dbReference type="NCBIfam" id="TIGR01901">
    <property type="entry name" value="adhes_NPXG"/>
    <property type="match status" value="1"/>
</dbReference>
<evidence type="ECO:0000259" key="2">
    <source>
        <dbReference type="SMART" id="SM00912"/>
    </source>
</evidence>
<dbReference type="InterPro" id="IPR011050">
    <property type="entry name" value="Pectin_lyase_fold/virulence"/>
</dbReference>
<reference evidence="3 4" key="1">
    <citation type="journal article" date="2021" name="Int. J. Syst. Evol. Microbiol.">
        <title>Amazonocrinis nigriterrae gen. nov., sp. nov., Atlanticothrix silvestris gen. nov., sp. nov. and Dendronalium phyllosphericum gen. nov., sp. nov., nostocacean cyanobacteria from Brazilian environments.</title>
        <authorList>
            <person name="Alvarenga D.O."/>
            <person name="Andreote A.P.D."/>
            <person name="Branco L.H.Z."/>
            <person name="Delbaje E."/>
            <person name="Cruz R.B."/>
            <person name="Varani A.M."/>
            <person name="Fiore M.F."/>
        </authorList>
    </citation>
    <scope>NUCLEOTIDE SEQUENCE [LARGE SCALE GENOMIC DNA]</scope>
    <source>
        <strain evidence="3 4">CENA67</strain>
    </source>
</reference>
<dbReference type="InterPro" id="IPR012334">
    <property type="entry name" value="Pectin_lyas_fold"/>
</dbReference>